<evidence type="ECO:0000313" key="2">
    <source>
        <dbReference type="EMBL" id="KAH8693677.1"/>
    </source>
</evidence>
<dbReference type="Pfam" id="PF00884">
    <property type="entry name" value="Sulfatase"/>
    <property type="match status" value="1"/>
</dbReference>
<reference evidence="2" key="1">
    <citation type="submission" date="2021-12" db="EMBL/GenBank/DDBJ databases">
        <title>Convergent genome expansion in fungi linked to evolution of root-endophyte symbiosis.</title>
        <authorList>
            <consortium name="DOE Joint Genome Institute"/>
            <person name="Ke Y.-H."/>
            <person name="Bonito G."/>
            <person name="Liao H.-L."/>
            <person name="Looney B."/>
            <person name="Rojas-Flechas A."/>
            <person name="Nash J."/>
            <person name="Hameed K."/>
            <person name="Schadt C."/>
            <person name="Martin F."/>
            <person name="Crous P.W."/>
            <person name="Miettinen O."/>
            <person name="Magnuson J.K."/>
            <person name="Labbe J."/>
            <person name="Jacobson D."/>
            <person name="Doktycz M.J."/>
            <person name="Veneault-Fourrey C."/>
            <person name="Kuo A."/>
            <person name="Mondo S."/>
            <person name="Calhoun S."/>
            <person name="Riley R."/>
            <person name="Ohm R."/>
            <person name="LaButti K."/>
            <person name="Andreopoulos B."/>
            <person name="Pangilinan J."/>
            <person name="Nolan M."/>
            <person name="Tritt A."/>
            <person name="Clum A."/>
            <person name="Lipzen A."/>
            <person name="Daum C."/>
            <person name="Barry K."/>
            <person name="Grigoriev I.V."/>
            <person name="Vilgalys R."/>
        </authorList>
    </citation>
    <scope>NUCLEOTIDE SEQUENCE</scope>
    <source>
        <strain evidence="2">PMI_201</strain>
    </source>
</reference>
<comment type="caution">
    <text evidence="2">The sequence shown here is derived from an EMBL/GenBank/DDBJ whole genome shotgun (WGS) entry which is preliminary data.</text>
</comment>
<accession>A0AAD4KR05</accession>
<dbReference type="AlphaFoldDB" id="A0AAD4KR05"/>
<evidence type="ECO:0000259" key="1">
    <source>
        <dbReference type="Pfam" id="PF00884"/>
    </source>
</evidence>
<dbReference type="Gene3D" id="3.40.720.10">
    <property type="entry name" value="Alkaline Phosphatase, subunit A"/>
    <property type="match status" value="1"/>
</dbReference>
<dbReference type="GeneID" id="70251016"/>
<evidence type="ECO:0000313" key="3">
    <source>
        <dbReference type="Proteomes" id="UP001201262"/>
    </source>
</evidence>
<proteinExistence type="predicted"/>
<dbReference type="RefSeq" id="XP_046069347.1">
    <property type="nucleotide sequence ID" value="XM_046220729.1"/>
</dbReference>
<dbReference type="InterPro" id="IPR017850">
    <property type="entry name" value="Alkaline_phosphatase_core_sf"/>
</dbReference>
<dbReference type="InterPro" id="IPR000917">
    <property type="entry name" value="Sulfatase_N"/>
</dbReference>
<name>A0AAD4KR05_9EURO</name>
<protein>
    <recommendedName>
        <fullName evidence="1">Sulfatase N-terminal domain-containing protein</fullName>
    </recommendedName>
</protein>
<dbReference type="EMBL" id="JAJTJA010000009">
    <property type="protein sequence ID" value="KAH8693677.1"/>
    <property type="molecule type" value="Genomic_DNA"/>
</dbReference>
<feature type="domain" description="Sulfatase N-terminal" evidence="1">
    <location>
        <begin position="2"/>
        <end position="76"/>
    </location>
</feature>
<dbReference type="SUPFAM" id="SSF53649">
    <property type="entry name" value="Alkaline phosphatase-like"/>
    <property type="match status" value="1"/>
</dbReference>
<gene>
    <name evidence="2" type="ORF">BGW36DRAFT_429716</name>
</gene>
<sequence length="209" mass="22956">MKTIEEARIANETLVVFVGDHGQAFAEDSHITETFENGHISNYRVPLVFRHPLLPRINVAANASSVAILPTILDLLIYTDSLNDIYKDAASGLIHEYEDQSLILPYKAAQNGREAWNIGIISTGGTVLGVASAAVPYRLVLPLTEDFTYIFSGLSQDPNGSTWLSTGICILYAIAESLIFPTVSQAKLNIEDGVWYLRQQKVPGYKLDS</sequence>
<organism evidence="2 3">
    <name type="scientific">Talaromyces proteolyticus</name>
    <dbReference type="NCBI Taxonomy" id="1131652"/>
    <lineage>
        <taxon>Eukaryota</taxon>
        <taxon>Fungi</taxon>
        <taxon>Dikarya</taxon>
        <taxon>Ascomycota</taxon>
        <taxon>Pezizomycotina</taxon>
        <taxon>Eurotiomycetes</taxon>
        <taxon>Eurotiomycetidae</taxon>
        <taxon>Eurotiales</taxon>
        <taxon>Trichocomaceae</taxon>
        <taxon>Talaromyces</taxon>
        <taxon>Talaromyces sect. Bacilispori</taxon>
    </lineage>
</organism>
<dbReference type="Proteomes" id="UP001201262">
    <property type="component" value="Unassembled WGS sequence"/>
</dbReference>
<keyword evidence="3" id="KW-1185">Reference proteome</keyword>